<comment type="caution">
    <text evidence="2">The sequence shown here is derived from an EMBL/GenBank/DDBJ whole genome shotgun (WGS) entry which is preliminary data.</text>
</comment>
<keyword evidence="1" id="KW-0472">Membrane</keyword>
<feature type="transmembrane region" description="Helical" evidence="1">
    <location>
        <begin position="55"/>
        <end position="72"/>
    </location>
</feature>
<sequence>MLMSMILVGTSALFIPRGKIIIMYVISLFYVFMLGLSIVVYFGGFPEHKLTSLELLTTVLSTAAALSATYGLRPIIKDEIIKKTEANSFLIGD</sequence>
<feature type="transmembrane region" description="Helical" evidence="1">
    <location>
        <begin position="21"/>
        <end position="43"/>
    </location>
</feature>
<name>A0A6P1ZIZ7_9BACT</name>
<dbReference type="Proteomes" id="UP000434052">
    <property type="component" value="Unassembled WGS sequence"/>
</dbReference>
<dbReference type="EMBL" id="QMIF01000002">
    <property type="protein sequence ID" value="TVM35661.1"/>
    <property type="molecule type" value="Genomic_DNA"/>
</dbReference>
<reference evidence="2 3" key="1">
    <citation type="submission" date="2018-06" db="EMBL/GenBank/DDBJ databases">
        <title>Complete genome of Desulfovibrio marinus P48SEP.</title>
        <authorList>
            <person name="Crispim J.S."/>
            <person name="Vidigal P.M.P."/>
            <person name="Silva L.C.F."/>
            <person name="Araujo L.C."/>
            <person name="Laguardia C.N."/>
            <person name="Dias R.S."/>
            <person name="Sousa M.P."/>
            <person name="Paula S.O."/>
            <person name="Silva C."/>
        </authorList>
    </citation>
    <scope>NUCLEOTIDE SEQUENCE [LARGE SCALE GENOMIC DNA]</scope>
    <source>
        <strain evidence="2 3">P48SEP</strain>
    </source>
</reference>
<keyword evidence="1" id="KW-0812">Transmembrane</keyword>
<evidence type="ECO:0000313" key="3">
    <source>
        <dbReference type="Proteomes" id="UP000434052"/>
    </source>
</evidence>
<proteinExistence type="predicted"/>
<evidence type="ECO:0000256" key="1">
    <source>
        <dbReference type="SAM" id="Phobius"/>
    </source>
</evidence>
<organism evidence="2 3">
    <name type="scientific">Oceanidesulfovibrio marinus</name>
    <dbReference type="NCBI Taxonomy" id="370038"/>
    <lineage>
        <taxon>Bacteria</taxon>
        <taxon>Pseudomonadati</taxon>
        <taxon>Thermodesulfobacteriota</taxon>
        <taxon>Desulfovibrionia</taxon>
        <taxon>Desulfovibrionales</taxon>
        <taxon>Desulfovibrionaceae</taxon>
        <taxon>Oceanidesulfovibrio</taxon>
    </lineage>
</organism>
<evidence type="ECO:0000313" key="2">
    <source>
        <dbReference type="EMBL" id="TVM35661.1"/>
    </source>
</evidence>
<gene>
    <name evidence="2" type="ORF">DQK91_03060</name>
</gene>
<protein>
    <submittedName>
        <fullName evidence="2">Uncharacterized protein</fullName>
    </submittedName>
</protein>
<keyword evidence="1" id="KW-1133">Transmembrane helix</keyword>
<accession>A0A6P1ZIZ7</accession>
<dbReference type="AlphaFoldDB" id="A0A6P1ZIZ7"/>